<evidence type="ECO:0000256" key="1">
    <source>
        <dbReference type="SAM" id="SignalP"/>
    </source>
</evidence>
<protein>
    <submittedName>
        <fullName evidence="2">Uncharacterized protein</fullName>
    </submittedName>
</protein>
<feature type="signal peptide" evidence="1">
    <location>
        <begin position="1"/>
        <end position="22"/>
    </location>
</feature>
<organism evidence="2 3">
    <name type="scientific">Pedobacter roseus</name>
    <dbReference type="NCBI Taxonomy" id="336820"/>
    <lineage>
        <taxon>Bacteria</taxon>
        <taxon>Pseudomonadati</taxon>
        <taxon>Bacteroidota</taxon>
        <taxon>Sphingobacteriia</taxon>
        <taxon>Sphingobacteriales</taxon>
        <taxon>Sphingobacteriaceae</taxon>
        <taxon>Pedobacter</taxon>
    </lineage>
</organism>
<dbReference type="KEGG" id="proe:H9L23_04055"/>
<proteinExistence type="predicted"/>
<dbReference type="AlphaFoldDB" id="A0A7G9QIV8"/>
<evidence type="ECO:0000313" key="2">
    <source>
        <dbReference type="EMBL" id="QNN43283.1"/>
    </source>
</evidence>
<feature type="chain" id="PRO_5028847479" evidence="1">
    <location>
        <begin position="23"/>
        <end position="157"/>
    </location>
</feature>
<keyword evidence="1" id="KW-0732">Signal</keyword>
<name>A0A7G9QIV8_9SPHI</name>
<dbReference type="Proteomes" id="UP000515806">
    <property type="component" value="Chromosome"/>
</dbReference>
<keyword evidence="3" id="KW-1185">Reference proteome</keyword>
<dbReference type="RefSeq" id="WP_187593774.1">
    <property type="nucleotide sequence ID" value="NZ_CP060723.1"/>
</dbReference>
<dbReference type="EMBL" id="CP060723">
    <property type="protein sequence ID" value="QNN43283.1"/>
    <property type="molecule type" value="Genomic_DNA"/>
</dbReference>
<gene>
    <name evidence="2" type="ORF">H9L23_04055</name>
</gene>
<evidence type="ECO:0000313" key="3">
    <source>
        <dbReference type="Proteomes" id="UP000515806"/>
    </source>
</evidence>
<reference evidence="2 3" key="1">
    <citation type="submission" date="2020-08" db="EMBL/GenBank/DDBJ databases">
        <title>Genome sequence of Pedobacter roseus KACC 11594T.</title>
        <authorList>
            <person name="Hyun D.-W."/>
            <person name="Bae J.-W."/>
        </authorList>
    </citation>
    <scope>NUCLEOTIDE SEQUENCE [LARGE SCALE GENOMIC DNA]</scope>
    <source>
        <strain evidence="2 3">KACC 11594</strain>
    </source>
</reference>
<accession>A0A7G9QIV8</accession>
<sequence length="157" mass="17439">MMRTKFTLVLLLAASFSGFAQAKAEIVKNINQLLAKAIGGTNITLHNGTETAFTITANSFSIDEEMNFGVFTMGKTFASSDRAKEETSTKSQIQTWNGFKVSSEQKDSKIKSVYPVFSKRDEEPDNDKNGIKYYCLAGDEEKLIAALTQLQGLYKRK</sequence>